<evidence type="ECO:0000313" key="4">
    <source>
        <dbReference type="Proteomes" id="UP000010553"/>
    </source>
</evidence>
<evidence type="ECO:0000259" key="2">
    <source>
        <dbReference type="PROSITE" id="PS50943"/>
    </source>
</evidence>
<protein>
    <recommendedName>
        <fullName evidence="2">HTH cro/C1-type domain-containing protein</fullName>
    </recommendedName>
</protein>
<dbReference type="Gene3D" id="1.10.260.40">
    <property type="entry name" value="lambda repressor-like DNA-binding domains"/>
    <property type="match status" value="1"/>
</dbReference>
<comment type="caution">
    <text evidence="3">The sequence shown here is derived from an EMBL/GenBank/DDBJ whole genome shotgun (WGS) entry which is preliminary data.</text>
</comment>
<name>A0A828ZP74_ENTFC</name>
<dbReference type="InterPro" id="IPR001387">
    <property type="entry name" value="Cro/C1-type_HTH"/>
</dbReference>
<dbReference type="PANTHER" id="PTHR46558:SF11">
    <property type="entry name" value="HTH-TYPE TRANSCRIPTIONAL REGULATOR XRE"/>
    <property type="match status" value="1"/>
</dbReference>
<proteinExistence type="predicted"/>
<dbReference type="InterPro" id="IPR010982">
    <property type="entry name" value="Lambda_DNA-bd_dom_sf"/>
</dbReference>
<dbReference type="GO" id="GO:0003677">
    <property type="term" value="F:DNA binding"/>
    <property type="evidence" value="ECO:0007669"/>
    <property type="project" value="UniProtKB-KW"/>
</dbReference>
<dbReference type="SUPFAM" id="SSF47413">
    <property type="entry name" value="lambda repressor-like DNA-binding domains"/>
    <property type="match status" value="1"/>
</dbReference>
<evidence type="ECO:0000313" key="3">
    <source>
        <dbReference type="EMBL" id="ELB03518.1"/>
    </source>
</evidence>
<dbReference type="PANTHER" id="PTHR46558">
    <property type="entry name" value="TRACRIPTIONAL REGULATORY PROTEIN-RELATED-RELATED"/>
    <property type="match status" value="1"/>
</dbReference>
<organism evidence="3 4">
    <name type="scientific">Enterococcus faecium EnGen0003</name>
    <dbReference type="NCBI Taxonomy" id="1138901"/>
    <lineage>
        <taxon>Bacteria</taxon>
        <taxon>Bacillati</taxon>
        <taxon>Bacillota</taxon>
        <taxon>Bacilli</taxon>
        <taxon>Lactobacillales</taxon>
        <taxon>Enterococcaceae</taxon>
        <taxon>Enterococcus</taxon>
    </lineage>
</organism>
<accession>A0A828ZP74</accession>
<sequence length="45" mass="4923">MEELSLSKNVANLRKKKGVTQETLAEFIGVTKASVSKWEIGVSQS</sequence>
<dbReference type="Pfam" id="PF01381">
    <property type="entry name" value="HTH_3"/>
    <property type="match status" value="1"/>
</dbReference>
<keyword evidence="1" id="KW-0238">DNA-binding</keyword>
<dbReference type="PROSITE" id="PS50943">
    <property type="entry name" value="HTH_CROC1"/>
    <property type="match status" value="1"/>
</dbReference>
<feature type="domain" description="HTH cro/C1-type" evidence="2">
    <location>
        <begin position="10"/>
        <end position="39"/>
    </location>
</feature>
<dbReference type="CDD" id="cd00093">
    <property type="entry name" value="HTH_XRE"/>
    <property type="match status" value="1"/>
</dbReference>
<dbReference type="AlphaFoldDB" id="A0A828ZP74"/>
<gene>
    <name evidence="3" type="ORF">OIE_03480</name>
</gene>
<reference evidence="3 4" key="1">
    <citation type="submission" date="2012-12" db="EMBL/GenBank/DDBJ databases">
        <title>The Genome Sequence of Enterococcus faecium E1590.</title>
        <authorList>
            <consortium name="The Broad Institute Genome Sequencing Platform"/>
            <consortium name="The Broad Institute Genome Sequencing Center for Infectious Disease"/>
            <person name="Earl A.M."/>
            <person name="Gilmore M.S."/>
            <person name="van Schaik W."/>
            <person name="Lebreton F."/>
            <person name="Willems R.J."/>
            <person name="Walker B."/>
            <person name="Young S.K."/>
            <person name="Zeng Q."/>
            <person name="Gargeya S."/>
            <person name="Fitzgerald M."/>
            <person name="Haas B."/>
            <person name="Abouelleil A."/>
            <person name="Alvarado L."/>
            <person name="Arachchi H.M."/>
            <person name="Berlin A.M."/>
            <person name="Chapman S.B."/>
            <person name="Dewar J."/>
            <person name="Goldberg J."/>
            <person name="Griggs A."/>
            <person name="Gujja S."/>
            <person name="Hansen M."/>
            <person name="Howarth C."/>
            <person name="Imamovic A."/>
            <person name="Larimer J."/>
            <person name="McCowan C."/>
            <person name="Murphy C."/>
            <person name="Neiman D."/>
            <person name="Pearson M."/>
            <person name="Priest M."/>
            <person name="Roberts A."/>
            <person name="Saif S."/>
            <person name="Shea T."/>
            <person name="Sisk P."/>
            <person name="Sykes S."/>
            <person name="Wortman J."/>
            <person name="Nusbaum C."/>
            <person name="Birren B."/>
        </authorList>
    </citation>
    <scope>NUCLEOTIDE SEQUENCE [LARGE SCALE GENOMIC DNA]</scope>
    <source>
        <strain evidence="3 4">E1590</strain>
    </source>
</reference>
<dbReference type="Proteomes" id="UP000010553">
    <property type="component" value="Unassembled WGS sequence"/>
</dbReference>
<dbReference type="EMBL" id="AHXC01000003">
    <property type="protein sequence ID" value="ELB03518.1"/>
    <property type="molecule type" value="Genomic_DNA"/>
</dbReference>
<evidence type="ECO:0000256" key="1">
    <source>
        <dbReference type="ARBA" id="ARBA00023125"/>
    </source>
</evidence>